<evidence type="ECO:0000259" key="3">
    <source>
        <dbReference type="PROSITE" id="PS51371"/>
    </source>
</evidence>
<evidence type="ECO:0000256" key="2">
    <source>
        <dbReference type="PROSITE-ProRule" id="PRU00703"/>
    </source>
</evidence>
<dbReference type="InterPro" id="IPR000644">
    <property type="entry name" value="CBS_dom"/>
</dbReference>
<dbReference type="Gene3D" id="3.10.580.10">
    <property type="entry name" value="CBS-domain"/>
    <property type="match status" value="1"/>
</dbReference>
<evidence type="ECO:0000313" key="5">
    <source>
        <dbReference type="Proteomes" id="UP000228920"/>
    </source>
</evidence>
<keyword evidence="1 2" id="KW-0129">CBS domain</keyword>
<comment type="caution">
    <text evidence="4">The sequence shown here is derived from an EMBL/GenBank/DDBJ whole genome shotgun (WGS) entry which is preliminary data.</text>
</comment>
<dbReference type="AlphaFoldDB" id="A0A2M7TGU6"/>
<feature type="domain" description="CBS" evidence="3">
    <location>
        <begin position="93"/>
        <end position="148"/>
    </location>
</feature>
<dbReference type="Pfam" id="PF00571">
    <property type="entry name" value="CBS"/>
    <property type="match status" value="2"/>
</dbReference>
<accession>A0A2M7TGU6</accession>
<sequence length="173" mass="19698">MTVSEVMTHDVVTVSPNTSFEDVVNLLVSYEISGVPVINESQEILGVVSEKDILLKLFPEEKEFYSDTNYYLNYDRIEEEVGSLRKFVAKDFMSQNVIWVHPEDHILKACALLLVHKVRRLPVLKDKHVIGIVTTRGIYGKFLKQVTSIPENQPIEQKVSTLKIPLNPDSSKN</sequence>
<evidence type="ECO:0000313" key="4">
    <source>
        <dbReference type="EMBL" id="PIZ45402.1"/>
    </source>
</evidence>
<dbReference type="PROSITE" id="PS51371">
    <property type="entry name" value="CBS"/>
    <property type="match status" value="2"/>
</dbReference>
<evidence type="ECO:0000256" key="1">
    <source>
        <dbReference type="ARBA" id="ARBA00023122"/>
    </source>
</evidence>
<dbReference type="InterPro" id="IPR051257">
    <property type="entry name" value="Diverse_CBS-Domain"/>
</dbReference>
<gene>
    <name evidence="4" type="ORF">COY32_05275</name>
</gene>
<organism evidence="4 5">
    <name type="scientific">candidate division WWE3 bacterium CG_4_10_14_0_2_um_filter_41_14</name>
    <dbReference type="NCBI Taxonomy" id="1975072"/>
    <lineage>
        <taxon>Bacteria</taxon>
        <taxon>Katanobacteria</taxon>
    </lineage>
</organism>
<dbReference type="SUPFAM" id="SSF54631">
    <property type="entry name" value="CBS-domain pair"/>
    <property type="match status" value="1"/>
</dbReference>
<feature type="domain" description="CBS" evidence="3">
    <location>
        <begin position="7"/>
        <end position="64"/>
    </location>
</feature>
<dbReference type="PANTHER" id="PTHR43080:SF2">
    <property type="entry name" value="CBS DOMAIN-CONTAINING PROTEIN"/>
    <property type="match status" value="1"/>
</dbReference>
<name>A0A2M7TGU6_UNCKA</name>
<dbReference type="PANTHER" id="PTHR43080">
    <property type="entry name" value="CBS DOMAIN-CONTAINING PROTEIN CBSX3, MITOCHONDRIAL"/>
    <property type="match status" value="1"/>
</dbReference>
<proteinExistence type="predicted"/>
<protein>
    <recommendedName>
        <fullName evidence="3">CBS domain-containing protein</fullName>
    </recommendedName>
</protein>
<dbReference type="Proteomes" id="UP000228920">
    <property type="component" value="Unassembled WGS sequence"/>
</dbReference>
<dbReference type="CDD" id="cd04586">
    <property type="entry name" value="CBS_pair_BON_assoc"/>
    <property type="match status" value="1"/>
</dbReference>
<reference evidence="5" key="1">
    <citation type="submission" date="2017-09" db="EMBL/GenBank/DDBJ databases">
        <title>Depth-based differentiation of microbial function through sediment-hosted aquifers and enrichment of novel symbionts in the deep terrestrial subsurface.</title>
        <authorList>
            <person name="Probst A.J."/>
            <person name="Ladd B."/>
            <person name="Jarett J.K."/>
            <person name="Geller-Mcgrath D.E."/>
            <person name="Sieber C.M.K."/>
            <person name="Emerson J.B."/>
            <person name="Anantharaman K."/>
            <person name="Thomas B.C."/>
            <person name="Malmstrom R."/>
            <person name="Stieglmeier M."/>
            <person name="Klingl A."/>
            <person name="Woyke T."/>
            <person name="Ryan C.M."/>
            <person name="Banfield J.F."/>
        </authorList>
    </citation>
    <scope>NUCLEOTIDE SEQUENCE [LARGE SCALE GENOMIC DNA]</scope>
</reference>
<dbReference type="EMBL" id="PFNL01000137">
    <property type="protein sequence ID" value="PIZ45402.1"/>
    <property type="molecule type" value="Genomic_DNA"/>
</dbReference>
<dbReference type="SMART" id="SM00116">
    <property type="entry name" value="CBS"/>
    <property type="match status" value="2"/>
</dbReference>
<dbReference type="InterPro" id="IPR046342">
    <property type="entry name" value="CBS_dom_sf"/>
</dbReference>